<evidence type="ECO:0000313" key="2">
    <source>
        <dbReference type="Proteomes" id="UP000299102"/>
    </source>
</evidence>
<sequence length="243" mass="26520">MEQKDTVRRIEQRRLVGHEHDRAAGPFGRQISSPTAPLVTACSRAPAPAAASASSLSRPPERAERCNIIARETARGCGNPRRDPWRRAAHAIAYVARAHGAEETGERTNSLDLLSMIEINILYGDMFFVSAESSCLRVPREKETSWEIRLQIRLTHFVTAKLLDPIGHAPHSDLCHVYVPLGLLKGFIMTLTPMPAPAAVAVLWCAAGSMLMKPPKGRETLVPPSLKPPKGCETLVPPSLSLS</sequence>
<dbReference type="EMBL" id="BGZK01000568">
    <property type="protein sequence ID" value="GBP50585.1"/>
    <property type="molecule type" value="Genomic_DNA"/>
</dbReference>
<keyword evidence="2" id="KW-1185">Reference proteome</keyword>
<protein>
    <submittedName>
        <fullName evidence="1">Uncharacterized protein</fullName>
    </submittedName>
</protein>
<dbReference type="AlphaFoldDB" id="A0A4C1WKE4"/>
<organism evidence="1 2">
    <name type="scientific">Eumeta variegata</name>
    <name type="common">Bagworm moth</name>
    <name type="synonym">Eumeta japonica</name>
    <dbReference type="NCBI Taxonomy" id="151549"/>
    <lineage>
        <taxon>Eukaryota</taxon>
        <taxon>Metazoa</taxon>
        <taxon>Ecdysozoa</taxon>
        <taxon>Arthropoda</taxon>
        <taxon>Hexapoda</taxon>
        <taxon>Insecta</taxon>
        <taxon>Pterygota</taxon>
        <taxon>Neoptera</taxon>
        <taxon>Endopterygota</taxon>
        <taxon>Lepidoptera</taxon>
        <taxon>Glossata</taxon>
        <taxon>Ditrysia</taxon>
        <taxon>Tineoidea</taxon>
        <taxon>Psychidae</taxon>
        <taxon>Oiketicinae</taxon>
        <taxon>Eumeta</taxon>
    </lineage>
</organism>
<accession>A0A4C1WKE4</accession>
<evidence type="ECO:0000313" key="1">
    <source>
        <dbReference type="EMBL" id="GBP50585.1"/>
    </source>
</evidence>
<reference evidence="1 2" key="1">
    <citation type="journal article" date="2019" name="Commun. Biol.">
        <title>The bagworm genome reveals a unique fibroin gene that provides high tensile strength.</title>
        <authorList>
            <person name="Kono N."/>
            <person name="Nakamura H."/>
            <person name="Ohtoshi R."/>
            <person name="Tomita M."/>
            <person name="Numata K."/>
            <person name="Arakawa K."/>
        </authorList>
    </citation>
    <scope>NUCLEOTIDE SEQUENCE [LARGE SCALE GENOMIC DNA]</scope>
</reference>
<name>A0A4C1WKE4_EUMVA</name>
<comment type="caution">
    <text evidence="1">The sequence shown here is derived from an EMBL/GenBank/DDBJ whole genome shotgun (WGS) entry which is preliminary data.</text>
</comment>
<dbReference type="Proteomes" id="UP000299102">
    <property type="component" value="Unassembled WGS sequence"/>
</dbReference>
<proteinExistence type="predicted"/>
<gene>
    <name evidence="1" type="ORF">EVAR_29344_1</name>
</gene>